<dbReference type="SMART" id="SM00342">
    <property type="entry name" value="HTH_ARAC"/>
    <property type="match status" value="1"/>
</dbReference>
<dbReference type="GO" id="GO:0043565">
    <property type="term" value="F:sequence-specific DNA binding"/>
    <property type="evidence" value="ECO:0007669"/>
    <property type="project" value="InterPro"/>
</dbReference>
<evidence type="ECO:0000313" key="6">
    <source>
        <dbReference type="Proteomes" id="UP000824014"/>
    </source>
</evidence>
<evidence type="ECO:0000256" key="3">
    <source>
        <dbReference type="ARBA" id="ARBA00023163"/>
    </source>
</evidence>
<feature type="domain" description="HTH araC/xylS-type" evidence="4">
    <location>
        <begin position="193"/>
        <end position="291"/>
    </location>
</feature>
<sequence length="300" mass="33974">MENDTLFQRISRDGHAKRLLDNDVLTIVMHGEPDPTPVRVRMLSGAFYLLLVMDGIAALSVNYRTRAIGPRSLAFLTPSMVVALERVDAGFRAVGLAMAPDFFDSLPTNAHVYNQLIAHMAEFGSPVLELDEAESVAVRRTIDLYDTIGDVQLHRNGMVRYLTDFLMLKVAAALRLRGSVRTGRMAHSVELYHRFRQLLAEHYREEHGIAFYAGQLCVSTAYLSRIVRQVSHNTVNGHIATMLLIEARYWLDSTDRPVKQIADDLRFSDQAAFGKFFKKQMGLSPLAYRHRSERPARQNQ</sequence>
<dbReference type="GO" id="GO:0003700">
    <property type="term" value="F:DNA-binding transcription factor activity"/>
    <property type="evidence" value="ECO:0007669"/>
    <property type="project" value="InterPro"/>
</dbReference>
<organism evidence="5 6">
    <name type="scientific">Candidatus Tidjanibacter faecipullorum</name>
    <dbReference type="NCBI Taxonomy" id="2838766"/>
    <lineage>
        <taxon>Bacteria</taxon>
        <taxon>Pseudomonadati</taxon>
        <taxon>Bacteroidota</taxon>
        <taxon>Bacteroidia</taxon>
        <taxon>Bacteroidales</taxon>
        <taxon>Rikenellaceae</taxon>
        <taxon>Tidjanibacter</taxon>
    </lineage>
</organism>
<evidence type="ECO:0000256" key="2">
    <source>
        <dbReference type="ARBA" id="ARBA00023125"/>
    </source>
</evidence>
<dbReference type="Pfam" id="PF12833">
    <property type="entry name" value="HTH_18"/>
    <property type="match status" value="1"/>
</dbReference>
<proteinExistence type="predicted"/>
<accession>A0A9D2IKR8</accession>
<dbReference type="InterPro" id="IPR009057">
    <property type="entry name" value="Homeodomain-like_sf"/>
</dbReference>
<gene>
    <name evidence="5" type="ORF">H9816_00975</name>
</gene>
<reference evidence="5" key="2">
    <citation type="submission" date="2021-04" db="EMBL/GenBank/DDBJ databases">
        <authorList>
            <person name="Gilroy R."/>
        </authorList>
    </citation>
    <scope>NUCLEOTIDE SEQUENCE</scope>
    <source>
        <strain evidence="5">ChiHjej11B10-19426</strain>
    </source>
</reference>
<keyword evidence="3" id="KW-0804">Transcription</keyword>
<dbReference type="PANTHER" id="PTHR43280:SF32">
    <property type="entry name" value="TRANSCRIPTIONAL REGULATORY PROTEIN"/>
    <property type="match status" value="1"/>
</dbReference>
<dbReference type="AlphaFoldDB" id="A0A9D2IKR8"/>
<dbReference type="SUPFAM" id="SSF46689">
    <property type="entry name" value="Homeodomain-like"/>
    <property type="match status" value="1"/>
</dbReference>
<dbReference type="Proteomes" id="UP000824014">
    <property type="component" value="Unassembled WGS sequence"/>
</dbReference>
<dbReference type="InterPro" id="IPR018060">
    <property type="entry name" value="HTH_AraC"/>
</dbReference>
<reference evidence="5" key="1">
    <citation type="journal article" date="2021" name="PeerJ">
        <title>Extensive microbial diversity within the chicken gut microbiome revealed by metagenomics and culture.</title>
        <authorList>
            <person name="Gilroy R."/>
            <person name="Ravi A."/>
            <person name="Getino M."/>
            <person name="Pursley I."/>
            <person name="Horton D.L."/>
            <person name="Alikhan N.F."/>
            <person name="Baker D."/>
            <person name="Gharbi K."/>
            <person name="Hall N."/>
            <person name="Watson M."/>
            <person name="Adriaenssens E.M."/>
            <person name="Foster-Nyarko E."/>
            <person name="Jarju S."/>
            <person name="Secka A."/>
            <person name="Antonio M."/>
            <person name="Oren A."/>
            <person name="Chaudhuri R.R."/>
            <person name="La Ragione R."/>
            <person name="Hildebrand F."/>
            <person name="Pallen M.J."/>
        </authorList>
    </citation>
    <scope>NUCLEOTIDE SEQUENCE</scope>
    <source>
        <strain evidence="5">ChiHjej11B10-19426</strain>
    </source>
</reference>
<dbReference type="PROSITE" id="PS01124">
    <property type="entry name" value="HTH_ARAC_FAMILY_2"/>
    <property type="match status" value="1"/>
</dbReference>
<dbReference type="PANTHER" id="PTHR43280">
    <property type="entry name" value="ARAC-FAMILY TRANSCRIPTIONAL REGULATOR"/>
    <property type="match status" value="1"/>
</dbReference>
<comment type="caution">
    <text evidence="5">The sequence shown here is derived from an EMBL/GenBank/DDBJ whole genome shotgun (WGS) entry which is preliminary data.</text>
</comment>
<keyword evidence="2" id="KW-0238">DNA-binding</keyword>
<name>A0A9D2IKR8_9BACT</name>
<dbReference type="EMBL" id="DXCC01000004">
    <property type="protein sequence ID" value="HIZ14476.1"/>
    <property type="molecule type" value="Genomic_DNA"/>
</dbReference>
<evidence type="ECO:0000256" key="1">
    <source>
        <dbReference type="ARBA" id="ARBA00023015"/>
    </source>
</evidence>
<protein>
    <submittedName>
        <fullName evidence="5">AraC family transcriptional regulator</fullName>
    </submittedName>
</protein>
<dbReference type="Gene3D" id="1.10.10.60">
    <property type="entry name" value="Homeodomain-like"/>
    <property type="match status" value="1"/>
</dbReference>
<evidence type="ECO:0000259" key="4">
    <source>
        <dbReference type="PROSITE" id="PS01124"/>
    </source>
</evidence>
<keyword evidence="1" id="KW-0805">Transcription regulation</keyword>
<evidence type="ECO:0000313" key="5">
    <source>
        <dbReference type="EMBL" id="HIZ14476.1"/>
    </source>
</evidence>